<keyword evidence="2" id="KW-1185">Reference proteome</keyword>
<sequence>MELGGFQFPLHREIRRTRQKLGAKPLARHNPSPPLLEAEAVAMNGGSPNHRHHRWLERENKKEEVSLFPFHC</sequence>
<protein>
    <submittedName>
        <fullName evidence="1">Uncharacterized protein</fullName>
    </submittedName>
</protein>
<name>A0A4P1QSW1_LUPAN</name>
<accession>A0A4P1QSW1</accession>
<gene>
    <name evidence="1" type="ORF">TanjilG_00031</name>
</gene>
<evidence type="ECO:0000313" key="1">
    <source>
        <dbReference type="EMBL" id="OIV94282.1"/>
    </source>
</evidence>
<organism evidence="1 2">
    <name type="scientific">Lupinus angustifolius</name>
    <name type="common">Narrow-leaved blue lupine</name>
    <dbReference type="NCBI Taxonomy" id="3871"/>
    <lineage>
        <taxon>Eukaryota</taxon>
        <taxon>Viridiplantae</taxon>
        <taxon>Streptophyta</taxon>
        <taxon>Embryophyta</taxon>
        <taxon>Tracheophyta</taxon>
        <taxon>Spermatophyta</taxon>
        <taxon>Magnoliopsida</taxon>
        <taxon>eudicotyledons</taxon>
        <taxon>Gunneridae</taxon>
        <taxon>Pentapetalae</taxon>
        <taxon>rosids</taxon>
        <taxon>fabids</taxon>
        <taxon>Fabales</taxon>
        <taxon>Fabaceae</taxon>
        <taxon>Papilionoideae</taxon>
        <taxon>50 kb inversion clade</taxon>
        <taxon>genistoids sensu lato</taxon>
        <taxon>core genistoids</taxon>
        <taxon>Genisteae</taxon>
        <taxon>Lupinus</taxon>
    </lineage>
</organism>
<proteinExistence type="predicted"/>
<reference evidence="1 2" key="1">
    <citation type="journal article" date="2017" name="Plant Biotechnol. J.">
        <title>A comprehensive draft genome sequence for lupin (Lupinus angustifolius), an emerging health food: insights into plant-microbe interactions and legume evolution.</title>
        <authorList>
            <person name="Hane J.K."/>
            <person name="Ming Y."/>
            <person name="Kamphuis L.G."/>
            <person name="Nelson M.N."/>
            <person name="Garg G."/>
            <person name="Atkins C.A."/>
            <person name="Bayer P.E."/>
            <person name="Bravo A."/>
            <person name="Bringans S."/>
            <person name="Cannon S."/>
            <person name="Edwards D."/>
            <person name="Foley R."/>
            <person name="Gao L.L."/>
            <person name="Harrison M.J."/>
            <person name="Huang W."/>
            <person name="Hurgobin B."/>
            <person name="Li S."/>
            <person name="Liu C.W."/>
            <person name="McGrath A."/>
            <person name="Morahan G."/>
            <person name="Murray J."/>
            <person name="Weller J."/>
            <person name="Jian J."/>
            <person name="Singh K.B."/>
        </authorList>
    </citation>
    <scope>NUCLEOTIDE SEQUENCE [LARGE SCALE GENOMIC DNA]</scope>
    <source>
        <strain evidence="2">cv. Tanjil</strain>
        <tissue evidence="1">Whole plant</tissue>
    </source>
</reference>
<dbReference type="AlphaFoldDB" id="A0A4P1QSW1"/>
<evidence type="ECO:0000313" key="2">
    <source>
        <dbReference type="Proteomes" id="UP000188354"/>
    </source>
</evidence>
<dbReference type="Proteomes" id="UP000188354">
    <property type="component" value="Chromosome LG17"/>
</dbReference>
<dbReference type="EMBL" id="CM007377">
    <property type="protein sequence ID" value="OIV94282.1"/>
    <property type="molecule type" value="Genomic_DNA"/>
</dbReference>
<dbReference type="Gramene" id="OIV94282">
    <property type="protein sequence ID" value="OIV94282"/>
    <property type="gene ID" value="TanjilG_00031"/>
</dbReference>